<dbReference type="GeneID" id="85328208"/>
<sequence length="126" mass="14326">MRVQVVDACGQPTGVYAVLKVFDRHFGPGLRKRGKYTILHTVQDENNFMLSVPAEGFYEEASKGDRSSVFEAALHDDEYRWFRTETRAYDKLVSIKGEYVSNMYAHVCLDINSATVTNNYASSPEF</sequence>
<keyword evidence="2" id="KW-1185">Reference proteome</keyword>
<dbReference type="Proteomes" id="UP001172101">
    <property type="component" value="Unassembled WGS sequence"/>
</dbReference>
<comment type="caution">
    <text evidence="1">The sequence shown here is derived from an EMBL/GenBank/DDBJ whole genome shotgun (WGS) entry which is preliminary data.</text>
</comment>
<name>A0AA40B569_9PEZI</name>
<evidence type="ECO:0000313" key="1">
    <source>
        <dbReference type="EMBL" id="KAK0727890.1"/>
    </source>
</evidence>
<gene>
    <name evidence="1" type="ORF">B0T26DRAFT_748184</name>
</gene>
<evidence type="ECO:0000313" key="2">
    <source>
        <dbReference type="Proteomes" id="UP001172101"/>
    </source>
</evidence>
<reference evidence="1" key="1">
    <citation type="submission" date="2023-06" db="EMBL/GenBank/DDBJ databases">
        <title>Genome-scale phylogeny and comparative genomics of the fungal order Sordariales.</title>
        <authorList>
            <consortium name="Lawrence Berkeley National Laboratory"/>
            <person name="Hensen N."/>
            <person name="Bonometti L."/>
            <person name="Westerberg I."/>
            <person name="Brannstrom I.O."/>
            <person name="Guillou S."/>
            <person name="Cros-Aarteil S."/>
            <person name="Calhoun S."/>
            <person name="Haridas S."/>
            <person name="Kuo A."/>
            <person name="Mondo S."/>
            <person name="Pangilinan J."/>
            <person name="Riley R."/>
            <person name="LaButti K."/>
            <person name="Andreopoulos B."/>
            <person name="Lipzen A."/>
            <person name="Chen C."/>
            <person name="Yanf M."/>
            <person name="Daum C."/>
            <person name="Ng V."/>
            <person name="Clum A."/>
            <person name="Steindorff A."/>
            <person name="Ohm R."/>
            <person name="Martin F."/>
            <person name="Silar P."/>
            <person name="Natvig D."/>
            <person name="Lalanne C."/>
            <person name="Gautier V."/>
            <person name="Ament-velasquez S.L."/>
            <person name="Kruys A."/>
            <person name="Hutchinson M.I."/>
            <person name="Powell A.J."/>
            <person name="Barry K."/>
            <person name="Miller A.N."/>
            <person name="Grigoriev I.V."/>
            <person name="Debuchy R."/>
            <person name="Gladieux P."/>
            <person name="Thoren M.H."/>
            <person name="Johannesson H."/>
        </authorList>
    </citation>
    <scope>NUCLEOTIDE SEQUENCE</scope>
    <source>
        <strain evidence="1">SMH2392-1A</strain>
    </source>
</reference>
<dbReference type="RefSeq" id="XP_060300745.1">
    <property type="nucleotide sequence ID" value="XM_060444938.1"/>
</dbReference>
<proteinExistence type="predicted"/>
<protein>
    <submittedName>
        <fullName evidence="1">Uncharacterized protein</fullName>
    </submittedName>
</protein>
<organism evidence="1 2">
    <name type="scientific">Lasiosphaeria miniovina</name>
    <dbReference type="NCBI Taxonomy" id="1954250"/>
    <lineage>
        <taxon>Eukaryota</taxon>
        <taxon>Fungi</taxon>
        <taxon>Dikarya</taxon>
        <taxon>Ascomycota</taxon>
        <taxon>Pezizomycotina</taxon>
        <taxon>Sordariomycetes</taxon>
        <taxon>Sordariomycetidae</taxon>
        <taxon>Sordariales</taxon>
        <taxon>Lasiosphaeriaceae</taxon>
        <taxon>Lasiosphaeria</taxon>
    </lineage>
</organism>
<dbReference type="EMBL" id="JAUIRO010000002">
    <property type="protein sequence ID" value="KAK0727890.1"/>
    <property type="molecule type" value="Genomic_DNA"/>
</dbReference>
<accession>A0AA40B569</accession>
<dbReference type="AlphaFoldDB" id="A0AA40B569"/>